<name>A0A561P0U7_9BACT</name>
<gene>
    <name evidence="4" type="ORF">FHW36_11846</name>
</gene>
<dbReference type="Pfam" id="PF12508">
    <property type="entry name" value="Transposon_TraM"/>
    <property type="match status" value="1"/>
</dbReference>
<feature type="region of interest" description="Disordered" evidence="1">
    <location>
        <begin position="62"/>
        <end position="107"/>
    </location>
</feature>
<evidence type="ECO:0000256" key="1">
    <source>
        <dbReference type="SAM" id="MobiDB-lite"/>
    </source>
</evidence>
<organism evidence="4 5">
    <name type="scientific">Chitinophaga polysaccharea</name>
    <dbReference type="NCBI Taxonomy" id="1293035"/>
    <lineage>
        <taxon>Bacteria</taxon>
        <taxon>Pseudomonadati</taxon>
        <taxon>Bacteroidota</taxon>
        <taxon>Chitinophagia</taxon>
        <taxon>Chitinophagales</taxon>
        <taxon>Chitinophagaceae</taxon>
        <taxon>Chitinophaga</taxon>
    </lineage>
</organism>
<comment type="caution">
    <text evidence="4">The sequence shown here is derived from an EMBL/GenBank/DDBJ whole genome shotgun (WGS) entry which is preliminary data.</text>
</comment>
<dbReference type="InterPro" id="IPR055407">
    <property type="entry name" value="TraM_C"/>
</dbReference>
<reference evidence="4 5" key="1">
    <citation type="submission" date="2019-06" db="EMBL/GenBank/DDBJ databases">
        <title>Sorghum-associated microbial communities from plants grown in Nebraska, USA.</title>
        <authorList>
            <person name="Schachtman D."/>
        </authorList>
    </citation>
    <scope>NUCLEOTIDE SEQUENCE [LARGE SCALE GENOMIC DNA]</scope>
    <source>
        <strain evidence="4 5">1209</strain>
    </source>
</reference>
<sequence>MSRIQIIMLSVLGLMVVAVVFWCVHVFSSDKSTQNGDTMTDVPEKYTYEDMIKSVGDKGFPIDETPAATGPTPFADPQNSIADPIPSPAAIGEGDNTKPTGPADPPEIRAALADIQKARKNIKASAIASEQQESAEDEEIKKIVSERSQTALVPRQLPAPEQQPAAGTAATGFNTMSFGGGSSGTSVHSATSIRGVILNEVEVATGGKVRIMLLENVTLNGVQLRKTQMVTGAIGVGDTRVQVKVAGAAVDGQLAAIAFSVFSTDGIEGLPIEGNPGTATQQAAREETERNIENVAGGGVLGSVVRVAKTLGTSRQRSMTVKIPAGYKVILKTDNR</sequence>
<keyword evidence="2" id="KW-0472">Membrane</keyword>
<feature type="transmembrane region" description="Helical" evidence="2">
    <location>
        <begin position="7"/>
        <end position="27"/>
    </location>
</feature>
<protein>
    <submittedName>
        <fullName evidence="4">Uncharacterized protein DUF3714</fullName>
    </submittedName>
</protein>
<keyword evidence="5" id="KW-1185">Reference proteome</keyword>
<feature type="domain" description="Conjugative transposon TraM C-terminal" evidence="3">
    <location>
        <begin position="193"/>
        <end position="332"/>
    </location>
</feature>
<dbReference type="EMBL" id="VIWO01000018">
    <property type="protein sequence ID" value="TWF31752.1"/>
    <property type="molecule type" value="Genomic_DNA"/>
</dbReference>
<dbReference type="AlphaFoldDB" id="A0A561P0U7"/>
<keyword evidence="2" id="KW-1133">Transmembrane helix</keyword>
<dbReference type="RefSeq" id="WP_145675312.1">
    <property type="nucleotide sequence ID" value="NZ_VIWO01000018.1"/>
</dbReference>
<proteinExistence type="predicted"/>
<dbReference type="OrthoDB" id="1453786at2"/>
<evidence type="ECO:0000313" key="5">
    <source>
        <dbReference type="Proteomes" id="UP000320811"/>
    </source>
</evidence>
<keyword evidence="2" id="KW-0812">Transmembrane</keyword>
<dbReference type="Proteomes" id="UP000320811">
    <property type="component" value="Unassembled WGS sequence"/>
</dbReference>
<evidence type="ECO:0000256" key="2">
    <source>
        <dbReference type="SAM" id="Phobius"/>
    </source>
</evidence>
<evidence type="ECO:0000313" key="4">
    <source>
        <dbReference type="EMBL" id="TWF31752.1"/>
    </source>
</evidence>
<evidence type="ECO:0000259" key="3">
    <source>
        <dbReference type="Pfam" id="PF12508"/>
    </source>
</evidence>
<accession>A0A561P0U7</accession>